<evidence type="ECO:0000259" key="3">
    <source>
        <dbReference type="PROSITE" id="PS50075"/>
    </source>
</evidence>
<accession>A0ABY5MRB5</accession>
<dbReference type="PROSITE" id="PS50075">
    <property type="entry name" value="CARRIER"/>
    <property type="match status" value="1"/>
</dbReference>
<keyword evidence="2" id="KW-0597">Phosphoprotein</keyword>
<organism evidence="4 5">
    <name type="scientific">Sphingomonas glaciei</name>
    <dbReference type="NCBI Taxonomy" id="2938948"/>
    <lineage>
        <taxon>Bacteria</taxon>
        <taxon>Pseudomonadati</taxon>
        <taxon>Pseudomonadota</taxon>
        <taxon>Alphaproteobacteria</taxon>
        <taxon>Sphingomonadales</taxon>
        <taxon>Sphingomonadaceae</taxon>
        <taxon>Sphingomonas</taxon>
    </lineage>
</organism>
<reference evidence="4 5" key="1">
    <citation type="submission" date="2022-05" db="EMBL/GenBank/DDBJ databases">
        <title>S8-45 Sphingomonas ultraviolaceadurans.</title>
        <authorList>
            <person name="Liu Y."/>
        </authorList>
    </citation>
    <scope>NUCLEOTIDE SEQUENCE [LARGE SCALE GENOMIC DNA]</scope>
    <source>
        <strain evidence="4 5">S8-45</strain>
    </source>
</reference>
<dbReference type="SUPFAM" id="SSF47336">
    <property type="entry name" value="ACP-like"/>
    <property type="match status" value="1"/>
</dbReference>
<evidence type="ECO:0000256" key="2">
    <source>
        <dbReference type="ARBA" id="ARBA00022553"/>
    </source>
</evidence>
<dbReference type="EMBL" id="CP097253">
    <property type="protein sequence ID" value="UUR06942.1"/>
    <property type="molecule type" value="Genomic_DNA"/>
</dbReference>
<proteinExistence type="predicted"/>
<dbReference type="Proteomes" id="UP000831921">
    <property type="component" value="Chromosome"/>
</dbReference>
<dbReference type="Pfam" id="PF00550">
    <property type="entry name" value="PP-binding"/>
    <property type="match status" value="1"/>
</dbReference>
<evidence type="ECO:0000256" key="1">
    <source>
        <dbReference type="ARBA" id="ARBA00022450"/>
    </source>
</evidence>
<dbReference type="InterPro" id="IPR003231">
    <property type="entry name" value="ACP"/>
</dbReference>
<name>A0ABY5MRB5_9SPHN</name>
<evidence type="ECO:0000313" key="5">
    <source>
        <dbReference type="Proteomes" id="UP000831921"/>
    </source>
</evidence>
<dbReference type="RefSeq" id="WP_249454257.1">
    <property type="nucleotide sequence ID" value="NZ_CP097253.1"/>
</dbReference>
<dbReference type="PANTHER" id="PTHR20863:SF76">
    <property type="entry name" value="CARRIER DOMAIN-CONTAINING PROTEIN"/>
    <property type="match status" value="1"/>
</dbReference>
<keyword evidence="1" id="KW-0596">Phosphopantetheine</keyword>
<feature type="domain" description="Carrier" evidence="3">
    <location>
        <begin position="2"/>
        <end position="80"/>
    </location>
</feature>
<dbReference type="InterPro" id="IPR009081">
    <property type="entry name" value="PP-bd_ACP"/>
</dbReference>
<gene>
    <name evidence="4" type="ORF">M1K48_08215</name>
</gene>
<dbReference type="Gene3D" id="1.10.1200.10">
    <property type="entry name" value="ACP-like"/>
    <property type="match status" value="1"/>
</dbReference>
<sequence>MANRTEIMQRVTEIVGEVLGIPDLKLTDESTARDVQGWDSLTHVQIIIAVESEYGFTFSFSEAAQLENVGQFVDAIYQKTQGA</sequence>
<protein>
    <submittedName>
        <fullName evidence="4">Acyl carrier protein</fullName>
    </submittedName>
</protein>
<evidence type="ECO:0000313" key="4">
    <source>
        <dbReference type="EMBL" id="UUR06942.1"/>
    </source>
</evidence>
<keyword evidence="5" id="KW-1185">Reference proteome</keyword>
<dbReference type="InterPro" id="IPR036736">
    <property type="entry name" value="ACP-like_sf"/>
</dbReference>
<dbReference type="PANTHER" id="PTHR20863">
    <property type="entry name" value="ACYL CARRIER PROTEIN"/>
    <property type="match status" value="1"/>
</dbReference>